<dbReference type="CDD" id="cd03801">
    <property type="entry name" value="GT4_PimA-like"/>
    <property type="match status" value="1"/>
</dbReference>
<dbReference type="PANTHER" id="PTHR45947:SF15">
    <property type="entry name" value="TEICHURONIC ACID BIOSYNTHESIS GLYCOSYLTRANSFERASE TUAC-RELATED"/>
    <property type="match status" value="1"/>
</dbReference>
<dbReference type="SUPFAM" id="SSF53756">
    <property type="entry name" value="UDP-Glycosyltransferase/glycogen phosphorylase"/>
    <property type="match status" value="1"/>
</dbReference>
<name>A0A1H2UFF4_THIRO</name>
<dbReference type="Pfam" id="PF00534">
    <property type="entry name" value="Glycos_transf_1"/>
    <property type="match status" value="1"/>
</dbReference>
<dbReference type="AlphaFoldDB" id="A0A1H2UFF4"/>
<dbReference type="InterPro" id="IPR050194">
    <property type="entry name" value="Glycosyltransferase_grp1"/>
</dbReference>
<accession>A0A1H2UFF4</accession>
<sequence>MNDTVRTPLALAYLVSQYPAASHTFILREVRRLRGLGMRIDVASINSPDRPAENLAAEEREEAATTYYVKADGLRGAVHAHWATLRARPGAYAKGLLFALRLGGTDIKRLVYSLFYFVEAVMIGHWLTGRGLGHLHVHFATPAATVGLIAARIFPIGFSMSVHGPDEFYDAPGYRLTEKIEGAAFICCIGYYCRSQLMKLSPPAHWSKLEIAPLGVDPSAFSPRPFREHPSPFQILCVGRLVPAKGQHVLVDAVAALVRAGHDVRLRLVGGGPDRASLQEQVRRLGLGERVVFEGVVNQDRIRAIYAEADCFALASFAEGIPVVLMEAMAMEIPCVTTFITGHPELIRDGVDGMLVAPSDEAALAEAIAGLIADPERRRRLGEAGRRRVIDKYDLETNTRRLADILQRRLGETP</sequence>
<dbReference type="PANTHER" id="PTHR45947">
    <property type="entry name" value="SULFOQUINOVOSYL TRANSFERASE SQD2"/>
    <property type="match status" value="1"/>
</dbReference>
<evidence type="ECO:0000313" key="2">
    <source>
        <dbReference type="EMBL" id="SDW54807.1"/>
    </source>
</evidence>
<organism evidence="2 3">
    <name type="scientific">Thiocapsa roseopersicina</name>
    <dbReference type="NCBI Taxonomy" id="1058"/>
    <lineage>
        <taxon>Bacteria</taxon>
        <taxon>Pseudomonadati</taxon>
        <taxon>Pseudomonadota</taxon>
        <taxon>Gammaproteobacteria</taxon>
        <taxon>Chromatiales</taxon>
        <taxon>Chromatiaceae</taxon>
        <taxon>Thiocapsa</taxon>
    </lineage>
</organism>
<keyword evidence="3" id="KW-1185">Reference proteome</keyword>
<protein>
    <submittedName>
        <fullName evidence="2">Glycosyltransferase involved in cell wall bisynthesis</fullName>
    </submittedName>
</protein>
<dbReference type="GO" id="GO:0016757">
    <property type="term" value="F:glycosyltransferase activity"/>
    <property type="evidence" value="ECO:0007669"/>
    <property type="project" value="InterPro"/>
</dbReference>
<evidence type="ECO:0000259" key="1">
    <source>
        <dbReference type="Pfam" id="PF00534"/>
    </source>
</evidence>
<feature type="domain" description="Glycosyl transferase family 1" evidence="1">
    <location>
        <begin position="230"/>
        <end position="388"/>
    </location>
</feature>
<gene>
    <name evidence="2" type="ORF">SAMN05421783_10588</name>
</gene>
<evidence type="ECO:0000313" key="3">
    <source>
        <dbReference type="Proteomes" id="UP000198816"/>
    </source>
</evidence>
<dbReference type="OrthoDB" id="258796at2"/>
<proteinExistence type="predicted"/>
<reference evidence="3" key="1">
    <citation type="submission" date="2016-10" db="EMBL/GenBank/DDBJ databases">
        <authorList>
            <person name="Varghese N."/>
            <person name="Submissions S."/>
        </authorList>
    </citation>
    <scope>NUCLEOTIDE SEQUENCE [LARGE SCALE GENOMIC DNA]</scope>
    <source>
        <strain evidence="3">DSM 217</strain>
    </source>
</reference>
<dbReference type="InterPro" id="IPR001296">
    <property type="entry name" value="Glyco_trans_1"/>
</dbReference>
<dbReference type="Gene3D" id="3.40.50.2000">
    <property type="entry name" value="Glycogen Phosphorylase B"/>
    <property type="match status" value="2"/>
</dbReference>
<dbReference type="EMBL" id="FNNZ01000005">
    <property type="protein sequence ID" value="SDW54807.1"/>
    <property type="molecule type" value="Genomic_DNA"/>
</dbReference>
<keyword evidence="2" id="KW-0808">Transferase</keyword>
<dbReference type="Proteomes" id="UP000198816">
    <property type="component" value="Unassembled WGS sequence"/>
</dbReference>
<dbReference type="STRING" id="1058.SAMN05421783_10588"/>
<dbReference type="RefSeq" id="WP_093029661.1">
    <property type="nucleotide sequence ID" value="NZ_FNNZ01000005.1"/>
</dbReference>